<feature type="signal peptide" evidence="7">
    <location>
        <begin position="1"/>
        <end position="26"/>
    </location>
</feature>
<keyword evidence="7" id="KW-0732">Signal</keyword>
<evidence type="ECO:0008006" key="9">
    <source>
        <dbReference type="Google" id="ProtNLM"/>
    </source>
</evidence>
<dbReference type="EMBL" id="HBGA01020293">
    <property type="protein sequence ID" value="CAD8996793.1"/>
    <property type="molecule type" value="Transcribed_RNA"/>
</dbReference>
<evidence type="ECO:0000256" key="4">
    <source>
        <dbReference type="ARBA" id="ARBA00023136"/>
    </source>
</evidence>
<feature type="compositionally biased region" description="Basic residues" evidence="5">
    <location>
        <begin position="387"/>
        <end position="401"/>
    </location>
</feature>
<feature type="transmembrane region" description="Helical" evidence="6">
    <location>
        <begin position="168"/>
        <end position="187"/>
    </location>
</feature>
<feature type="transmembrane region" description="Helical" evidence="6">
    <location>
        <begin position="318"/>
        <end position="337"/>
    </location>
</feature>
<dbReference type="GO" id="GO:0015165">
    <property type="term" value="F:pyrimidine nucleotide-sugar transmembrane transporter activity"/>
    <property type="evidence" value="ECO:0007669"/>
    <property type="project" value="InterPro"/>
</dbReference>
<evidence type="ECO:0000256" key="5">
    <source>
        <dbReference type="SAM" id="MobiDB-lite"/>
    </source>
</evidence>
<dbReference type="InterPro" id="IPR037185">
    <property type="entry name" value="EmrE-like"/>
</dbReference>
<reference evidence="8" key="1">
    <citation type="submission" date="2021-01" db="EMBL/GenBank/DDBJ databases">
        <authorList>
            <person name="Corre E."/>
            <person name="Pelletier E."/>
            <person name="Niang G."/>
            <person name="Scheremetjew M."/>
            <person name="Finn R."/>
            <person name="Kale V."/>
            <person name="Holt S."/>
            <person name="Cochrane G."/>
            <person name="Meng A."/>
            <person name="Brown T."/>
            <person name="Cohen L."/>
        </authorList>
    </citation>
    <scope>NUCLEOTIDE SEQUENCE</scope>
    <source>
        <strain evidence="8">NIES-381</strain>
    </source>
</reference>
<dbReference type="GO" id="GO:0000139">
    <property type="term" value="C:Golgi membrane"/>
    <property type="evidence" value="ECO:0007669"/>
    <property type="project" value="InterPro"/>
</dbReference>
<evidence type="ECO:0000256" key="7">
    <source>
        <dbReference type="SAM" id="SignalP"/>
    </source>
</evidence>
<feature type="transmembrane region" description="Helical" evidence="6">
    <location>
        <begin position="47"/>
        <end position="65"/>
    </location>
</feature>
<keyword evidence="3 6" id="KW-1133">Transmembrane helix</keyword>
<keyword evidence="2 6" id="KW-0812">Transmembrane</keyword>
<evidence type="ECO:0000256" key="1">
    <source>
        <dbReference type="ARBA" id="ARBA00004141"/>
    </source>
</evidence>
<protein>
    <recommendedName>
        <fullName evidence="9">EamA domain-containing protein</fullName>
    </recommendedName>
</protein>
<organism evidence="8">
    <name type="scientific">Eutreptiella gymnastica</name>
    <dbReference type="NCBI Taxonomy" id="73025"/>
    <lineage>
        <taxon>Eukaryota</taxon>
        <taxon>Discoba</taxon>
        <taxon>Euglenozoa</taxon>
        <taxon>Euglenida</taxon>
        <taxon>Spirocuta</taxon>
        <taxon>Euglenophyceae</taxon>
        <taxon>Eutreptiales</taxon>
        <taxon>Eutreptiaceae</taxon>
        <taxon>Eutreptiella</taxon>
    </lineage>
</organism>
<keyword evidence="4 6" id="KW-0472">Membrane</keyword>
<dbReference type="PANTHER" id="PTHR13146">
    <property type="match status" value="1"/>
</dbReference>
<gene>
    <name evidence="8" type="ORF">EGYM00392_LOCUS7856</name>
</gene>
<dbReference type="Pfam" id="PF04142">
    <property type="entry name" value="Nuc_sug_transp"/>
    <property type="match status" value="1"/>
</dbReference>
<dbReference type="InterPro" id="IPR007271">
    <property type="entry name" value="Nuc_sug_transpt"/>
</dbReference>
<feature type="chain" id="PRO_5031042710" description="EamA domain-containing protein" evidence="7">
    <location>
        <begin position="27"/>
        <end position="407"/>
    </location>
</feature>
<feature type="region of interest" description="Disordered" evidence="5">
    <location>
        <begin position="380"/>
        <end position="407"/>
    </location>
</feature>
<evidence type="ECO:0000256" key="3">
    <source>
        <dbReference type="ARBA" id="ARBA00022989"/>
    </source>
</evidence>
<evidence type="ECO:0000313" key="8">
    <source>
        <dbReference type="EMBL" id="CAD8996793.1"/>
    </source>
</evidence>
<proteinExistence type="predicted"/>
<feature type="transmembrane region" description="Helical" evidence="6">
    <location>
        <begin position="349"/>
        <end position="369"/>
    </location>
</feature>
<evidence type="ECO:0000256" key="6">
    <source>
        <dbReference type="SAM" id="Phobius"/>
    </source>
</evidence>
<dbReference type="SUPFAM" id="SSF103481">
    <property type="entry name" value="Multidrug resistance efflux transporter EmrE"/>
    <property type="match status" value="1"/>
</dbReference>
<feature type="transmembrane region" description="Helical" evidence="6">
    <location>
        <begin position="137"/>
        <end position="156"/>
    </location>
</feature>
<name>A0A7S1I053_9EUGL</name>
<accession>A0A7S1I053</accession>
<feature type="transmembrane region" description="Helical" evidence="6">
    <location>
        <begin position="111"/>
        <end position="131"/>
    </location>
</feature>
<feature type="transmembrane region" description="Helical" evidence="6">
    <location>
        <begin position="203"/>
        <end position="222"/>
    </location>
</feature>
<feature type="transmembrane region" description="Helical" evidence="6">
    <location>
        <begin position="234"/>
        <end position="257"/>
    </location>
</feature>
<evidence type="ECO:0000256" key="2">
    <source>
        <dbReference type="ARBA" id="ARBA00022692"/>
    </source>
</evidence>
<comment type="subcellular location">
    <subcellularLocation>
        <location evidence="1">Membrane</location>
        <topology evidence="1">Multi-pass membrane protein</topology>
    </subcellularLocation>
</comment>
<sequence length="407" mass="44651">MAGSRLYFLAVTLGLLLCGTCNSSLAKLIYSLEAPGADRPLHGFRKPWFQVTNMFIGMLLCLPLFRLKMWFRQGQLQDKSPAGLEEGRATAVGETDGLLDPTTEQSSPLKVFFPAMADLVSCGLMFSGLMFTTASVYQMLRGAQVVFCAVLSVIFLRRSLNKYEKAGILLTVVGITCVGCAPLLAAYDTDGSTSREASTGNEIFGIGLILLAELVGAFQFIMEEKLLQDVKMDAMVLAGYEGVWGSLVCLAVVLPLFQWLPGPDDGHLEDSVDSIYMLQHSNQLLAAQAVNVISVLGYNIFGLIVIQDFTAMHRVIMEASRSLLVWMTDLTIFYVITDGRFGEGWVWTSWIQLAGFIILLLGTCTYNWLTLSGQVPEDPDAIPSKDGRRHSVKSTGSHRSRANSGRW</sequence>
<feature type="transmembrane region" description="Helical" evidence="6">
    <location>
        <begin position="285"/>
        <end position="306"/>
    </location>
</feature>
<dbReference type="AlphaFoldDB" id="A0A7S1I053"/>